<evidence type="ECO:0000313" key="8">
    <source>
        <dbReference type="EMBL" id="SFB93626.1"/>
    </source>
</evidence>
<dbReference type="SUPFAM" id="SSF53613">
    <property type="entry name" value="Ribokinase-like"/>
    <property type="match status" value="1"/>
</dbReference>
<keyword evidence="9" id="KW-1185">Reference proteome</keyword>
<evidence type="ECO:0000313" key="9">
    <source>
        <dbReference type="Proteomes" id="UP000240042"/>
    </source>
</evidence>
<dbReference type="STRING" id="34097.SAMN02745150_01378"/>
<comment type="similarity">
    <text evidence="1">Belongs to the carbohydrate kinase PfkB family.</text>
</comment>
<dbReference type="PIRSF" id="PIRSF000535">
    <property type="entry name" value="1PFK/6PFK/LacC"/>
    <property type="match status" value="1"/>
</dbReference>
<reference evidence="9" key="1">
    <citation type="submission" date="2016-10" db="EMBL/GenBank/DDBJ databases">
        <authorList>
            <person name="Varghese N."/>
            <person name="Submissions S."/>
        </authorList>
    </citation>
    <scope>NUCLEOTIDE SEQUENCE [LARGE SCALE GENOMIC DNA]</scope>
    <source>
        <strain evidence="9">ATCC 43811</strain>
    </source>
</reference>
<gene>
    <name evidence="8" type="ORF">SAMN02745150_01378</name>
</gene>
<evidence type="ECO:0000256" key="6">
    <source>
        <dbReference type="PIRNR" id="PIRNR000535"/>
    </source>
</evidence>
<dbReference type="NCBIfam" id="TIGR03168">
    <property type="entry name" value="1-PFK"/>
    <property type="match status" value="1"/>
</dbReference>
<dbReference type="Proteomes" id="UP000240042">
    <property type="component" value="Unassembled WGS sequence"/>
</dbReference>
<evidence type="ECO:0000259" key="7">
    <source>
        <dbReference type="Pfam" id="PF00294"/>
    </source>
</evidence>
<organism evidence="8 9">
    <name type="scientific">Brevinema andersonii</name>
    <dbReference type="NCBI Taxonomy" id="34097"/>
    <lineage>
        <taxon>Bacteria</taxon>
        <taxon>Pseudomonadati</taxon>
        <taxon>Spirochaetota</taxon>
        <taxon>Spirochaetia</taxon>
        <taxon>Brevinematales</taxon>
        <taxon>Brevinemataceae</taxon>
        <taxon>Brevinema</taxon>
    </lineage>
</organism>
<keyword evidence="4 8" id="KW-0418">Kinase</keyword>
<dbReference type="EMBL" id="FOKY01000024">
    <property type="protein sequence ID" value="SFB93626.1"/>
    <property type="molecule type" value="Genomic_DNA"/>
</dbReference>
<dbReference type="Gene3D" id="3.40.1190.20">
    <property type="match status" value="1"/>
</dbReference>
<proteinExistence type="inferred from homology"/>
<dbReference type="InterPro" id="IPR029056">
    <property type="entry name" value="Ribokinase-like"/>
</dbReference>
<accession>A0A1I1F3U9</accession>
<protein>
    <submittedName>
        <fullName evidence="8">1-phosphofructokinase</fullName>
    </submittedName>
</protein>
<name>A0A1I1F3U9_BREAD</name>
<dbReference type="PANTHER" id="PTHR46566">
    <property type="entry name" value="1-PHOSPHOFRUCTOKINASE-RELATED"/>
    <property type="match status" value="1"/>
</dbReference>
<dbReference type="OrthoDB" id="9801219at2"/>
<dbReference type="InterPro" id="IPR017583">
    <property type="entry name" value="Tagatose/fructose_Pkinase"/>
</dbReference>
<evidence type="ECO:0000256" key="5">
    <source>
        <dbReference type="ARBA" id="ARBA00022840"/>
    </source>
</evidence>
<evidence type="ECO:0000256" key="1">
    <source>
        <dbReference type="ARBA" id="ARBA00010688"/>
    </source>
</evidence>
<dbReference type="Pfam" id="PF00294">
    <property type="entry name" value="PfkB"/>
    <property type="match status" value="1"/>
</dbReference>
<dbReference type="GO" id="GO:0005829">
    <property type="term" value="C:cytosol"/>
    <property type="evidence" value="ECO:0007669"/>
    <property type="project" value="TreeGrafter"/>
</dbReference>
<dbReference type="AlphaFoldDB" id="A0A1I1F3U9"/>
<dbReference type="PROSITE" id="PS00584">
    <property type="entry name" value="PFKB_KINASES_2"/>
    <property type="match status" value="1"/>
</dbReference>
<dbReference type="InterPro" id="IPR002173">
    <property type="entry name" value="Carboh/pur_kinase_PfkB_CS"/>
</dbReference>
<evidence type="ECO:0000256" key="4">
    <source>
        <dbReference type="ARBA" id="ARBA00022777"/>
    </source>
</evidence>
<dbReference type="PROSITE" id="PS00583">
    <property type="entry name" value="PFKB_KINASES_1"/>
    <property type="match status" value="1"/>
</dbReference>
<dbReference type="GO" id="GO:0005524">
    <property type="term" value="F:ATP binding"/>
    <property type="evidence" value="ECO:0007669"/>
    <property type="project" value="UniProtKB-KW"/>
</dbReference>
<feature type="domain" description="Carbohydrate kinase PfkB" evidence="7">
    <location>
        <begin position="8"/>
        <end position="284"/>
    </location>
</feature>
<dbReference type="CDD" id="cd01164">
    <property type="entry name" value="FruK_PfkB_like"/>
    <property type="match status" value="1"/>
</dbReference>
<dbReference type="PANTHER" id="PTHR46566:SF1">
    <property type="entry name" value="1-PHOSPHOFRUCTOKINASE"/>
    <property type="match status" value="1"/>
</dbReference>
<keyword evidence="3" id="KW-0547">Nucleotide-binding</keyword>
<sequence>MVLTVTLNPAVDYHMKIDSFSEGKSLSAKGVSFQAGGKGINVSRVLNNLGIANTALAVLGGFTGDYIKSQIPELKAISIKERTRINTKLRTAISETEIHGVAPELTLQEIEQVKYEIAHLTKDDTLILSGSLPKGVSDAIYKELALLVPDTRIIADTRGVALKEIITVKNLFLIKPNKDELSELFGCEICSNEEALKLAQNLKNDTNITYIIVSLGKDGAYLLTDTEVFYAPALEGELVSSVGAGDSLVAGFIARYLKSDDPKLSFAYGVACAAGTVFSHGLCTLETAERLVKNVKISQI</sequence>
<dbReference type="InterPro" id="IPR011611">
    <property type="entry name" value="PfkB_dom"/>
</dbReference>
<evidence type="ECO:0000256" key="2">
    <source>
        <dbReference type="ARBA" id="ARBA00022679"/>
    </source>
</evidence>
<keyword evidence="5" id="KW-0067">ATP-binding</keyword>
<keyword evidence="2 6" id="KW-0808">Transferase</keyword>
<dbReference type="GO" id="GO:0008443">
    <property type="term" value="F:phosphofructokinase activity"/>
    <property type="evidence" value="ECO:0007669"/>
    <property type="project" value="TreeGrafter"/>
</dbReference>
<dbReference type="RefSeq" id="WP_092320001.1">
    <property type="nucleotide sequence ID" value="NZ_FOKY01000024.1"/>
</dbReference>
<evidence type="ECO:0000256" key="3">
    <source>
        <dbReference type="ARBA" id="ARBA00022741"/>
    </source>
</evidence>